<dbReference type="EMBL" id="LVYI01000003">
    <property type="protein sequence ID" value="OAP61483.1"/>
    <property type="molecule type" value="Genomic_DNA"/>
</dbReference>
<evidence type="ECO:0008006" key="3">
    <source>
        <dbReference type="Google" id="ProtNLM"/>
    </source>
</evidence>
<dbReference type="GeneID" id="30007855"/>
<dbReference type="RefSeq" id="XP_018694850.1">
    <property type="nucleotide sequence ID" value="XM_018835200.1"/>
</dbReference>
<proteinExistence type="predicted"/>
<accession>A0A178ZQL8</accession>
<keyword evidence="2" id="KW-1185">Reference proteome</keyword>
<dbReference type="Gene3D" id="2.120.10.70">
    <property type="entry name" value="Fucose-specific lectin"/>
    <property type="match status" value="1"/>
</dbReference>
<dbReference type="AlphaFoldDB" id="A0A178ZQL8"/>
<protein>
    <recommendedName>
        <fullName evidence="3">Fucose-specific lectin</fullName>
    </recommendedName>
</protein>
<dbReference type="Proteomes" id="UP000078343">
    <property type="component" value="Unassembled WGS sequence"/>
</dbReference>
<organism evidence="1 2">
    <name type="scientific">Fonsecaea erecta</name>
    <dbReference type="NCBI Taxonomy" id="1367422"/>
    <lineage>
        <taxon>Eukaryota</taxon>
        <taxon>Fungi</taxon>
        <taxon>Dikarya</taxon>
        <taxon>Ascomycota</taxon>
        <taxon>Pezizomycotina</taxon>
        <taxon>Eurotiomycetes</taxon>
        <taxon>Chaetothyriomycetidae</taxon>
        <taxon>Chaetothyriales</taxon>
        <taxon>Herpotrichiellaceae</taxon>
        <taxon>Fonsecaea</taxon>
    </lineage>
</organism>
<sequence length="324" mass="35371">MSLPVASLLSPKHDYVLLYQITDQQQFGISRFSFDSKNQAIFRYKNRPGPNPGPLQRPSAISAVYVNDLPTVYGSVEIVVDDTAQPPKKGSIVAQLSPQLYSIADKEGIASISLPTDNLSLAAVSDGADQVWLYYFQQAKTGDPLALAEAYISGNDAPEVKLPDKNIEPYSKSRLAGAFIPDPNGNPGRIVFYQRKVDDENNPIHALLQISNANTSTEKLPSTDAALKGTPLAAVVVGQMPDYSVYLYFLSTAIRIERCVFRKGKWNAAEEVKGVNKDANLTSKETGLTAVVGEKGISLFYVQKKSVAKEYSFAIDPFDYHNAA</sequence>
<evidence type="ECO:0000313" key="1">
    <source>
        <dbReference type="EMBL" id="OAP61483.1"/>
    </source>
</evidence>
<reference evidence="1 2" key="1">
    <citation type="submission" date="2016-04" db="EMBL/GenBank/DDBJ databases">
        <title>Draft genome of Fonsecaea erecta CBS 125763.</title>
        <authorList>
            <person name="Weiss V.A."/>
            <person name="Vicente V.A."/>
            <person name="Raittz R.T."/>
            <person name="Moreno L.F."/>
            <person name="De Souza E.M."/>
            <person name="Pedrosa F.O."/>
            <person name="Steffens M.B."/>
            <person name="Faoro H."/>
            <person name="Tadra-Sfeir M.Z."/>
            <person name="Najafzadeh M.J."/>
            <person name="Felipe M.S."/>
            <person name="Teixeira M."/>
            <person name="Sun J."/>
            <person name="Xi L."/>
            <person name="Gomes R."/>
            <person name="De Azevedo C.M."/>
            <person name="Salgado C.G."/>
            <person name="Da Silva M.B."/>
            <person name="Nascimento M.F."/>
            <person name="Queiroz-Telles F."/>
            <person name="Attili D.S."/>
            <person name="Gorbushina A."/>
        </authorList>
    </citation>
    <scope>NUCLEOTIDE SEQUENCE [LARGE SCALE GENOMIC DNA]</scope>
    <source>
        <strain evidence="1 2">CBS 125763</strain>
    </source>
</reference>
<gene>
    <name evidence="1" type="ORF">AYL99_03686</name>
</gene>
<name>A0A178ZQL8_9EURO</name>
<comment type="caution">
    <text evidence="1">The sequence shown here is derived from an EMBL/GenBank/DDBJ whole genome shotgun (WGS) entry which is preliminary data.</text>
</comment>
<evidence type="ECO:0000313" key="2">
    <source>
        <dbReference type="Proteomes" id="UP000078343"/>
    </source>
</evidence>